<dbReference type="EMBL" id="JBHUCP010000051">
    <property type="protein sequence ID" value="MFD1535245.1"/>
    <property type="molecule type" value="Genomic_DNA"/>
</dbReference>
<dbReference type="Proteomes" id="UP001597145">
    <property type="component" value="Unassembled WGS sequence"/>
</dbReference>
<reference evidence="2" key="1">
    <citation type="journal article" date="2019" name="Int. J. Syst. Evol. Microbiol.">
        <title>The Global Catalogue of Microorganisms (GCM) 10K type strain sequencing project: providing services to taxonomists for standard genome sequencing and annotation.</title>
        <authorList>
            <consortium name="The Broad Institute Genomics Platform"/>
            <consortium name="The Broad Institute Genome Sequencing Center for Infectious Disease"/>
            <person name="Wu L."/>
            <person name="Ma J."/>
        </authorList>
    </citation>
    <scope>NUCLEOTIDE SEQUENCE [LARGE SCALE GENOMIC DNA]</scope>
    <source>
        <strain evidence="2">JCM 12165</strain>
    </source>
</reference>
<gene>
    <name evidence="1" type="ORF">ACFSCY_38145</name>
</gene>
<comment type="caution">
    <text evidence="1">The sequence shown here is derived from an EMBL/GenBank/DDBJ whole genome shotgun (WGS) entry which is preliminary data.</text>
</comment>
<keyword evidence="2" id="KW-1185">Reference proteome</keyword>
<protein>
    <submittedName>
        <fullName evidence="1">Uncharacterized protein</fullName>
    </submittedName>
</protein>
<accession>A0ABW4FYU9</accession>
<evidence type="ECO:0000313" key="1">
    <source>
        <dbReference type="EMBL" id="MFD1535245.1"/>
    </source>
</evidence>
<proteinExistence type="predicted"/>
<organism evidence="1 2">
    <name type="scientific">Pseudonocardia aurantiaca</name>
    <dbReference type="NCBI Taxonomy" id="75290"/>
    <lineage>
        <taxon>Bacteria</taxon>
        <taxon>Bacillati</taxon>
        <taxon>Actinomycetota</taxon>
        <taxon>Actinomycetes</taxon>
        <taxon>Pseudonocardiales</taxon>
        <taxon>Pseudonocardiaceae</taxon>
        <taxon>Pseudonocardia</taxon>
    </lineage>
</organism>
<sequence length="78" mass="7759">MDGLGLLFIGAVLGCFLCAKCKSASGAVVFALVAATLFVAAPVGRDVPDAVADLLNAVNHAFTPVLAEDFHKGSGAVG</sequence>
<evidence type="ECO:0000313" key="2">
    <source>
        <dbReference type="Proteomes" id="UP001597145"/>
    </source>
</evidence>
<dbReference type="RefSeq" id="WP_343987461.1">
    <property type="nucleotide sequence ID" value="NZ_BAAAJG010000028.1"/>
</dbReference>
<name>A0ABW4FYU9_9PSEU</name>